<evidence type="ECO:0000313" key="1">
    <source>
        <dbReference type="EMBL" id="GJT89810.1"/>
    </source>
</evidence>
<accession>A0ABQ5HQ67</accession>
<reference evidence="1" key="2">
    <citation type="submission" date="2022-01" db="EMBL/GenBank/DDBJ databases">
        <authorList>
            <person name="Yamashiro T."/>
            <person name="Shiraishi A."/>
            <person name="Satake H."/>
            <person name="Nakayama K."/>
        </authorList>
    </citation>
    <scope>NUCLEOTIDE SEQUENCE</scope>
</reference>
<keyword evidence="2" id="KW-1185">Reference proteome</keyword>
<gene>
    <name evidence="1" type="ORF">Tco_1078655</name>
</gene>
<name>A0ABQ5HQ67_9ASTR</name>
<sequence>MENTLALNHKLDGLIESLKSLPKKTNAEDLAKHEYPFRKLLEEIHVTWAHLEKKWTILQLYTKVAKEKSSQWLDTALDTGDAIRIAK</sequence>
<proteinExistence type="predicted"/>
<dbReference type="EMBL" id="BQNB010019862">
    <property type="protein sequence ID" value="GJT89810.1"/>
    <property type="molecule type" value="Genomic_DNA"/>
</dbReference>
<protein>
    <submittedName>
        <fullName evidence="1">Uncharacterized protein</fullName>
    </submittedName>
</protein>
<evidence type="ECO:0000313" key="2">
    <source>
        <dbReference type="Proteomes" id="UP001151760"/>
    </source>
</evidence>
<organism evidence="1 2">
    <name type="scientific">Tanacetum coccineum</name>
    <dbReference type="NCBI Taxonomy" id="301880"/>
    <lineage>
        <taxon>Eukaryota</taxon>
        <taxon>Viridiplantae</taxon>
        <taxon>Streptophyta</taxon>
        <taxon>Embryophyta</taxon>
        <taxon>Tracheophyta</taxon>
        <taxon>Spermatophyta</taxon>
        <taxon>Magnoliopsida</taxon>
        <taxon>eudicotyledons</taxon>
        <taxon>Gunneridae</taxon>
        <taxon>Pentapetalae</taxon>
        <taxon>asterids</taxon>
        <taxon>campanulids</taxon>
        <taxon>Asterales</taxon>
        <taxon>Asteraceae</taxon>
        <taxon>Asteroideae</taxon>
        <taxon>Anthemideae</taxon>
        <taxon>Anthemidinae</taxon>
        <taxon>Tanacetum</taxon>
    </lineage>
</organism>
<comment type="caution">
    <text evidence="1">The sequence shown here is derived from an EMBL/GenBank/DDBJ whole genome shotgun (WGS) entry which is preliminary data.</text>
</comment>
<reference evidence="1" key="1">
    <citation type="journal article" date="2022" name="Int. J. Mol. Sci.">
        <title>Draft Genome of Tanacetum Coccineum: Genomic Comparison of Closely Related Tanacetum-Family Plants.</title>
        <authorList>
            <person name="Yamashiro T."/>
            <person name="Shiraishi A."/>
            <person name="Nakayama K."/>
            <person name="Satake H."/>
        </authorList>
    </citation>
    <scope>NUCLEOTIDE SEQUENCE</scope>
</reference>
<dbReference type="Proteomes" id="UP001151760">
    <property type="component" value="Unassembled WGS sequence"/>
</dbReference>